<protein>
    <recommendedName>
        <fullName evidence="2">Archaeal Type IV pilin N-terminal domain-containing protein</fullName>
    </recommendedName>
</protein>
<dbReference type="HOGENOM" id="CLU_1363647_0_0_2"/>
<keyword evidence="1" id="KW-0472">Membrane</keyword>
<feature type="domain" description="Archaeal Type IV pilin N-terminal" evidence="2">
    <location>
        <begin position="8"/>
        <end position="102"/>
    </location>
</feature>
<dbReference type="EnsemblBacteria" id="ABD40038">
    <property type="protein sequence ID" value="ABD40038"/>
    <property type="gene ID" value="Mhun_0267"/>
</dbReference>
<dbReference type="RefSeq" id="WP_011447333.1">
    <property type="nucleotide sequence ID" value="NC_007796.1"/>
</dbReference>
<dbReference type="OrthoDB" id="118020at2157"/>
<gene>
    <name evidence="3" type="ordered locus">Mhun_0267</name>
</gene>
<dbReference type="AlphaFoldDB" id="Q2FPF5"/>
<reference evidence="4" key="1">
    <citation type="journal article" date="2016" name="Stand. Genomic Sci.">
        <title>Complete genome sequence of Methanospirillum hungatei type strain JF1.</title>
        <authorList>
            <person name="Gunsalus R.P."/>
            <person name="Cook L.E."/>
            <person name="Crable B."/>
            <person name="Rohlin L."/>
            <person name="McDonald E."/>
            <person name="Mouttaki H."/>
            <person name="Sieber J.R."/>
            <person name="Poweleit N."/>
            <person name="Zhou H."/>
            <person name="Lapidus A.L."/>
            <person name="Daligault H.E."/>
            <person name="Land M."/>
            <person name="Gilna P."/>
            <person name="Ivanova N."/>
            <person name="Kyrpides N."/>
            <person name="Culley D.E."/>
            <person name="McInerney M.J."/>
        </authorList>
    </citation>
    <scope>NUCLEOTIDE SEQUENCE [LARGE SCALE GENOMIC DNA]</scope>
    <source>
        <strain evidence="4">ATCC 27890 / DSM 864 / NBRC 100397 / JF-1</strain>
    </source>
</reference>
<dbReference type="eggNOG" id="arCOG02421">
    <property type="taxonomic scope" value="Archaea"/>
</dbReference>
<feature type="transmembrane region" description="Helical" evidence="1">
    <location>
        <begin position="12"/>
        <end position="34"/>
    </location>
</feature>
<dbReference type="NCBIfam" id="TIGR02537">
    <property type="entry name" value="arch_flag_Nterm"/>
    <property type="match status" value="1"/>
</dbReference>
<evidence type="ECO:0000313" key="4">
    <source>
        <dbReference type="Proteomes" id="UP000001941"/>
    </source>
</evidence>
<dbReference type="InParanoid" id="Q2FPF5"/>
<dbReference type="Proteomes" id="UP000001941">
    <property type="component" value="Chromosome"/>
</dbReference>
<organism evidence="3 4">
    <name type="scientific">Methanospirillum hungatei JF-1 (strain ATCC 27890 / DSM 864 / NBRC 100397 / JF-1)</name>
    <dbReference type="NCBI Taxonomy" id="323259"/>
    <lineage>
        <taxon>Archaea</taxon>
        <taxon>Methanobacteriati</taxon>
        <taxon>Methanobacteriota</taxon>
        <taxon>Stenosarchaea group</taxon>
        <taxon>Methanomicrobia</taxon>
        <taxon>Methanomicrobiales</taxon>
        <taxon>Methanospirillaceae</taxon>
        <taxon>Methanospirillum</taxon>
    </lineage>
</organism>
<evidence type="ECO:0000259" key="2">
    <source>
        <dbReference type="Pfam" id="PF07790"/>
    </source>
</evidence>
<dbReference type="KEGG" id="mhu:Mhun_0267"/>
<evidence type="ECO:0000256" key="1">
    <source>
        <dbReference type="SAM" id="Phobius"/>
    </source>
</evidence>
<keyword evidence="1" id="KW-1133">Transmembrane helix</keyword>
<keyword evidence="1" id="KW-0812">Transmembrane</keyword>
<dbReference type="InterPro" id="IPR012859">
    <property type="entry name" value="Pilin_N_archaeal"/>
</dbReference>
<proteinExistence type="predicted"/>
<dbReference type="GeneID" id="3922035"/>
<keyword evidence="4" id="KW-1185">Reference proteome</keyword>
<evidence type="ECO:0000313" key="3">
    <source>
        <dbReference type="EMBL" id="ABD40038.1"/>
    </source>
</evidence>
<accession>Q2FPF5</accession>
<dbReference type="EMBL" id="CP000254">
    <property type="protein sequence ID" value="ABD40038.1"/>
    <property type="molecule type" value="Genomic_DNA"/>
</dbReference>
<sequence length="200" mass="21199">MIAVRKDEAVSPVVGILLMLVVTIIIAAVVSGFAGSLASDQSKAPQISLGVKGIIQNISDTDKTNYQADHPSGFVSANGLEFEHKGGESFALADVALQIQSGDTKTIIDLSDKIPSTTCLPPSVDKYIMEIGDDDGFIKPGDKFMVYADDCRIDSSGSVISWKPDGAAGGFAAYLNTKCEYKLIDKASDKVMQQGSFVLQ</sequence>
<name>Q2FPF5_METHJ</name>
<dbReference type="Pfam" id="PF07790">
    <property type="entry name" value="Pilin_N"/>
    <property type="match status" value="1"/>
</dbReference>
<dbReference type="InterPro" id="IPR013373">
    <property type="entry name" value="Flagellin/pilin_N_arc"/>
</dbReference>